<accession>A0ACC3D0L9</accession>
<comment type="caution">
    <text evidence="1">The sequence shown here is derived from an EMBL/GenBank/DDBJ whole genome shotgun (WGS) entry which is preliminary data.</text>
</comment>
<evidence type="ECO:0000313" key="1">
    <source>
        <dbReference type="EMBL" id="KAK3059986.1"/>
    </source>
</evidence>
<dbReference type="Proteomes" id="UP001186974">
    <property type="component" value="Unassembled WGS sequence"/>
</dbReference>
<organism evidence="1 2">
    <name type="scientific">Coniosporium uncinatum</name>
    <dbReference type="NCBI Taxonomy" id="93489"/>
    <lineage>
        <taxon>Eukaryota</taxon>
        <taxon>Fungi</taxon>
        <taxon>Dikarya</taxon>
        <taxon>Ascomycota</taxon>
        <taxon>Pezizomycotina</taxon>
        <taxon>Dothideomycetes</taxon>
        <taxon>Dothideomycetes incertae sedis</taxon>
        <taxon>Coniosporium</taxon>
    </lineage>
</organism>
<gene>
    <name evidence="1" type="ORF">LTS18_009597</name>
</gene>
<proteinExistence type="predicted"/>
<name>A0ACC3D0L9_9PEZI</name>
<reference evidence="1" key="1">
    <citation type="submission" date="2024-09" db="EMBL/GenBank/DDBJ databases">
        <title>Black Yeasts Isolated from many extreme environments.</title>
        <authorList>
            <person name="Coleine C."/>
            <person name="Stajich J.E."/>
            <person name="Selbmann L."/>
        </authorList>
    </citation>
    <scope>NUCLEOTIDE SEQUENCE</scope>
    <source>
        <strain evidence="1">CCFEE 5737</strain>
    </source>
</reference>
<dbReference type="EMBL" id="JAWDJW010008947">
    <property type="protein sequence ID" value="KAK3059986.1"/>
    <property type="molecule type" value="Genomic_DNA"/>
</dbReference>
<sequence>MFFAIKNRCEIVVWRSLARRVFILAGEQGDVASRKAPTLDLRFLEQAFRMLEIRTYWPLDQLSNGPGLSHTNHVLIDISVPPPNAGYVDPDFDGLSEEDETFDRSKIEPILPDMREVECIVAGLIRQGFLNGYISHKSKRFAILGAKRGGALVAGFPNLWQIVKNKAEAGTNGDPEVPGWRTETHGGGLMVGGVVRLSGARPVGM</sequence>
<protein>
    <submittedName>
        <fullName evidence="1">Uncharacterized protein</fullName>
    </submittedName>
</protein>
<evidence type="ECO:0000313" key="2">
    <source>
        <dbReference type="Proteomes" id="UP001186974"/>
    </source>
</evidence>
<keyword evidence="2" id="KW-1185">Reference proteome</keyword>